<evidence type="ECO:0000259" key="7">
    <source>
        <dbReference type="SMART" id="SM01274"/>
    </source>
</evidence>
<dbReference type="Gene3D" id="3.40.50.720">
    <property type="entry name" value="NAD(P)-binding Rossmann-like Domain"/>
    <property type="match status" value="1"/>
</dbReference>
<evidence type="ECO:0000259" key="6">
    <source>
        <dbReference type="SMART" id="SM00919"/>
    </source>
</evidence>
<dbReference type="SUPFAM" id="SSF51735">
    <property type="entry name" value="NAD(P)-binding Rossmann-fold domains"/>
    <property type="match status" value="1"/>
</dbReference>
<evidence type="ECO:0000313" key="9">
    <source>
        <dbReference type="Proteomes" id="UP000245793"/>
    </source>
</evidence>
<keyword evidence="9" id="KW-1185">Reference proteome</keyword>
<dbReference type="Pfam" id="PF03949">
    <property type="entry name" value="Malic_M"/>
    <property type="match status" value="1"/>
</dbReference>
<dbReference type="SMART" id="SM00919">
    <property type="entry name" value="Malic_M"/>
    <property type="match status" value="1"/>
</dbReference>
<evidence type="ECO:0000256" key="2">
    <source>
        <dbReference type="ARBA" id="ARBA00001946"/>
    </source>
</evidence>
<keyword evidence="5" id="KW-0560">Oxidoreductase</keyword>
<feature type="domain" description="Malic enzyme N-terminal" evidence="7">
    <location>
        <begin position="240"/>
        <end position="373"/>
    </location>
</feature>
<evidence type="ECO:0000256" key="3">
    <source>
        <dbReference type="ARBA" id="ARBA00008785"/>
    </source>
</evidence>
<dbReference type="Proteomes" id="UP000245793">
    <property type="component" value="Unassembled WGS sequence"/>
</dbReference>
<dbReference type="InterPro" id="IPR012302">
    <property type="entry name" value="Malic_NAD-bd"/>
</dbReference>
<dbReference type="InterPro" id="IPR012301">
    <property type="entry name" value="Malic_N_dom"/>
</dbReference>
<dbReference type="InterPro" id="IPR036291">
    <property type="entry name" value="NAD(P)-bd_dom_sf"/>
</dbReference>
<sequence>MIDRIYFFGNKYVNENDIEIINEEAVLYTPHEGGSIMLKDASTLVGKEILKLFEFYDIVYLDVRFLNITDVGMGFLSEFGFKFLDNNGNELKPLGLNVYYIDKVEVPEIVSDKKKKLRLILDRPLNNPYKAKKCARCKVGAFEYELMKRSFLNLQNRLKNSGLNVKADLEAADGGGFSTIISTLLATRKIEYFTILDEDYEEFYTQNINVNRVSIEEVFERMSETHDYKEKALKLHEDYKGKIEVESKYPLTKKDDLALLYTPGVAEPCKKIAENKEDVYKYTAKGNLVAVVTDGSAVLGLGNIGPEAGMPVMEGKAILFKHFGNVDAFPILVDSQDTEKIIETVKMIAPTFGGINLEDIAAPRCFEIERRLVEELDIPVFHDDQHGTAIVVTAGIINALKVVGKKAEDVKVVINGCGAAGVAILKMMRDLGVKHILILDSKGIVYRGNERNNWIKNEVAEITNENNEKGTLEDAMKGADIFIGVSVAGAVTKEMVKSMNKDAIIFAMANPVPEIYPDEAKEAGAKVVGTGRSDFPNQINNVLCFPGLFRGALDARAKRITPEMNMAAAHAIADIVGDELDADHVIPDPMDMTIPEKVAEAVKKIANKNK</sequence>
<feature type="domain" description="Malic enzyme NAD-binding" evidence="6">
    <location>
        <begin position="385"/>
        <end position="607"/>
    </location>
</feature>
<dbReference type="InterPro" id="IPR045213">
    <property type="entry name" value="Malic_NAD-bd_bact_type"/>
</dbReference>
<evidence type="ECO:0000256" key="4">
    <source>
        <dbReference type="ARBA" id="ARBA00022723"/>
    </source>
</evidence>
<dbReference type="GO" id="GO:0016616">
    <property type="term" value="F:oxidoreductase activity, acting on the CH-OH group of donors, NAD or NADP as acceptor"/>
    <property type="evidence" value="ECO:0007669"/>
    <property type="project" value="InterPro"/>
</dbReference>
<proteinExistence type="inferred from homology"/>
<organism evidence="8 9">
    <name type="scientific">Ezakiella coagulans</name>
    <dbReference type="NCBI Taxonomy" id="46507"/>
    <lineage>
        <taxon>Bacteria</taxon>
        <taxon>Bacillati</taxon>
        <taxon>Bacillota</taxon>
        <taxon>Tissierellia</taxon>
        <taxon>Ezakiella</taxon>
    </lineage>
</organism>
<dbReference type="Gene3D" id="3.40.50.10380">
    <property type="entry name" value="Malic enzyme, N-terminal domain"/>
    <property type="match status" value="1"/>
</dbReference>
<gene>
    <name evidence="8" type="ORF">C7381_11127</name>
</gene>
<dbReference type="GO" id="GO:0051287">
    <property type="term" value="F:NAD binding"/>
    <property type="evidence" value="ECO:0007669"/>
    <property type="project" value="InterPro"/>
</dbReference>
<dbReference type="InterPro" id="IPR046346">
    <property type="entry name" value="Aminoacid_DH-like_N_sf"/>
</dbReference>
<accession>A0A2U1DN56</accession>
<dbReference type="GO" id="GO:0046872">
    <property type="term" value="F:metal ion binding"/>
    <property type="evidence" value="ECO:0007669"/>
    <property type="project" value="UniProtKB-KW"/>
</dbReference>
<dbReference type="FunFam" id="3.40.50.10380:FF:000003">
    <property type="entry name" value="NADP-dependent malic enzyme"/>
    <property type="match status" value="1"/>
</dbReference>
<keyword evidence="4" id="KW-0479">Metal-binding</keyword>
<dbReference type="Pfam" id="PF00390">
    <property type="entry name" value="malic"/>
    <property type="match status" value="1"/>
</dbReference>
<comment type="cofactor">
    <cofactor evidence="2">
        <name>Mg(2+)</name>
        <dbReference type="ChEBI" id="CHEBI:18420"/>
    </cofactor>
</comment>
<evidence type="ECO:0000256" key="5">
    <source>
        <dbReference type="ARBA" id="ARBA00023002"/>
    </source>
</evidence>
<dbReference type="FunFam" id="3.40.50.720:FF:000095">
    <property type="entry name" value="NADP-dependent malic enzyme"/>
    <property type="match status" value="1"/>
</dbReference>
<dbReference type="SMART" id="SM01274">
    <property type="entry name" value="malic"/>
    <property type="match status" value="1"/>
</dbReference>
<dbReference type="SUPFAM" id="SSF53223">
    <property type="entry name" value="Aminoacid dehydrogenase-like, N-terminal domain"/>
    <property type="match status" value="1"/>
</dbReference>
<evidence type="ECO:0000313" key="8">
    <source>
        <dbReference type="EMBL" id="PVY89098.1"/>
    </source>
</evidence>
<evidence type="ECO:0000256" key="1">
    <source>
        <dbReference type="ARBA" id="ARBA00001936"/>
    </source>
</evidence>
<name>A0A2U1DN56_9FIRM</name>
<protein>
    <submittedName>
        <fullName evidence="8">Malic enzyme</fullName>
    </submittedName>
</protein>
<comment type="similarity">
    <text evidence="3">Belongs to the malic enzymes family.</text>
</comment>
<dbReference type="InterPro" id="IPR051674">
    <property type="entry name" value="Malate_Decarboxylase"/>
</dbReference>
<dbReference type="AlphaFoldDB" id="A0A2U1DN56"/>
<dbReference type="GO" id="GO:0004470">
    <property type="term" value="F:malic enzyme activity"/>
    <property type="evidence" value="ECO:0007669"/>
    <property type="project" value="InterPro"/>
</dbReference>
<comment type="cofactor">
    <cofactor evidence="1">
        <name>Mn(2+)</name>
        <dbReference type="ChEBI" id="CHEBI:29035"/>
    </cofactor>
</comment>
<dbReference type="InterPro" id="IPR015884">
    <property type="entry name" value="Malic_enzyme_CS"/>
</dbReference>
<dbReference type="InterPro" id="IPR037062">
    <property type="entry name" value="Malic_N_dom_sf"/>
</dbReference>
<dbReference type="CDD" id="cd05311">
    <property type="entry name" value="NAD_bind_2_malic_enz"/>
    <property type="match status" value="1"/>
</dbReference>
<reference evidence="8 9" key="1">
    <citation type="submission" date="2018-04" db="EMBL/GenBank/DDBJ databases">
        <title>Genomic Encyclopedia of Type Strains, Phase IV (KMG-IV): sequencing the most valuable type-strain genomes for metagenomic binning, comparative biology and taxonomic classification.</title>
        <authorList>
            <person name="Goeker M."/>
        </authorList>
    </citation>
    <scope>NUCLEOTIDE SEQUENCE [LARGE SCALE GENOMIC DNA]</scope>
    <source>
        <strain evidence="8 9">DSM 20705</strain>
    </source>
</reference>
<dbReference type="EMBL" id="QEKV01000011">
    <property type="protein sequence ID" value="PVY89098.1"/>
    <property type="molecule type" value="Genomic_DNA"/>
</dbReference>
<dbReference type="PANTHER" id="PTHR43237">
    <property type="entry name" value="NADP-DEPENDENT MALIC ENZYME"/>
    <property type="match status" value="1"/>
</dbReference>
<comment type="caution">
    <text evidence="8">The sequence shown here is derived from an EMBL/GenBank/DDBJ whole genome shotgun (WGS) entry which is preliminary data.</text>
</comment>
<dbReference type="PANTHER" id="PTHR43237:SF4">
    <property type="entry name" value="NADP-DEPENDENT MALIC ENZYME"/>
    <property type="match status" value="1"/>
</dbReference>
<dbReference type="PROSITE" id="PS00331">
    <property type="entry name" value="MALIC_ENZYMES"/>
    <property type="match status" value="1"/>
</dbReference>